<dbReference type="Pfam" id="PF07587">
    <property type="entry name" value="PSD1"/>
    <property type="match status" value="1"/>
</dbReference>
<dbReference type="EMBL" id="CP036426">
    <property type="protein sequence ID" value="QDV37357.1"/>
    <property type="molecule type" value="Genomic_DNA"/>
</dbReference>
<accession>A0A518H926</accession>
<dbReference type="RefSeq" id="WP_145275063.1">
    <property type="nucleotide sequence ID" value="NZ_CP036426.1"/>
</dbReference>
<protein>
    <recommendedName>
        <fullName evidence="5">BIG2 domain-containing protein</fullName>
    </recommendedName>
</protein>
<sequence>MIRSLAASLAVLLVTTSGGPTGRAADALPPASARFAEPVATEEVPDFQRHVLPLMGRLGCNGRACHGSFQGQGGFRLSLFGYDFESDHEALLAGGDGRVAVEVPERSMILEKPTLTRPHEGGQLLEYGTWQYEMIRRWIEGGAEPAAREAAFDRLEVIPAEVVFSGDRQSIPLKAIAHWSDGTSEDVTCLTRFQSNDDSIAEVDPEGVVTSVGAGDTYVIASYDNGVVGTQVIRPVADRGETDDPEFASPTEVDRHIAAKLGKLGIVPSEVCTDAEFLRRVSLDLTGSLPAPDEVRAFVADEAPEKRSRKVDEVLERPTYAAWWTNLLCDITGASPDNLRGLAAGNEMARHWYEWIYERVEGNTPYDELVSGIVLGTSREPGQDYDDYLRDTAALYRARDPVEFADRDSMPYFWARRNLRQPEEKALAFSYAFLGVRLECAQCHKHPFDQWTQDDFNQFTAFFRPISYGINPAERDRVRALEEEIGIAGRPGGEKRREIAKRLRMGEIVPFEEVYIVGSRMRSERKGSASRSRGGRVFTPRVLGGDEVTLTGYSDPREPLMEWLRGPENPYFAQAFVNRVWENSFGRGIIDPPDDMNLANPPSNPALLDSLTRGFISSGYDMKWLHREIANSLAYQRSWRPNETNRLDDRNFSRAVVRRLPAEVLLDAVSQVTAEPGELAAFAVNADERSFGPRQRAGGGRGRGDYAGRVFGRSTRDTNCDCSRSDEPNLLQLIYLQNDRELHAALDRRDGWVRSLARVADDSSTPAMLVEEAFLRTLSREPDAAELASSLRYFEGSKDARDGLRGLIWALMNTKEFMTNH</sequence>
<name>A0A518H926_9BACT</name>
<proteinExistence type="predicted"/>
<evidence type="ECO:0008006" key="5">
    <source>
        <dbReference type="Google" id="ProtNLM"/>
    </source>
</evidence>
<feature type="domain" description="DUF1549" evidence="1">
    <location>
        <begin position="252"/>
        <end position="466"/>
    </location>
</feature>
<dbReference type="Gene3D" id="2.60.40.1080">
    <property type="match status" value="1"/>
</dbReference>
<dbReference type="OrthoDB" id="289126at2"/>
<evidence type="ECO:0000313" key="4">
    <source>
        <dbReference type="Proteomes" id="UP000317835"/>
    </source>
</evidence>
<dbReference type="Pfam" id="PF07583">
    <property type="entry name" value="PSCyt2"/>
    <property type="match status" value="1"/>
</dbReference>
<dbReference type="Proteomes" id="UP000317835">
    <property type="component" value="Chromosome"/>
</dbReference>
<gene>
    <name evidence="3" type="ORF">ElP_52950</name>
</gene>
<dbReference type="PANTHER" id="PTHR35889">
    <property type="entry name" value="CYCLOINULO-OLIGOSACCHARIDE FRUCTANOTRANSFERASE-RELATED"/>
    <property type="match status" value="1"/>
</dbReference>
<dbReference type="AlphaFoldDB" id="A0A518H926"/>
<dbReference type="PANTHER" id="PTHR35889:SF3">
    <property type="entry name" value="F-BOX DOMAIN-CONTAINING PROTEIN"/>
    <property type="match status" value="1"/>
</dbReference>
<evidence type="ECO:0000259" key="1">
    <source>
        <dbReference type="Pfam" id="PF07583"/>
    </source>
</evidence>
<dbReference type="InterPro" id="IPR022655">
    <property type="entry name" value="DUF1553"/>
</dbReference>
<dbReference type="InterPro" id="IPR011444">
    <property type="entry name" value="DUF1549"/>
</dbReference>
<feature type="domain" description="DUF1553" evidence="2">
    <location>
        <begin position="557"/>
        <end position="793"/>
    </location>
</feature>
<organism evidence="3 4">
    <name type="scientific">Tautonia plasticadhaerens</name>
    <dbReference type="NCBI Taxonomy" id="2527974"/>
    <lineage>
        <taxon>Bacteria</taxon>
        <taxon>Pseudomonadati</taxon>
        <taxon>Planctomycetota</taxon>
        <taxon>Planctomycetia</taxon>
        <taxon>Isosphaerales</taxon>
        <taxon>Isosphaeraceae</taxon>
        <taxon>Tautonia</taxon>
    </lineage>
</organism>
<dbReference type="SUPFAM" id="SSF49373">
    <property type="entry name" value="Invasin/intimin cell-adhesion fragments"/>
    <property type="match status" value="1"/>
</dbReference>
<dbReference type="InterPro" id="IPR008964">
    <property type="entry name" value="Invasin/intimin_cell_adhesion"/>
</dbReference>
<dbReference type="KEGG" id="tpla:ElP_52950"/>
<evidence type="ECO:0000313" key="3">
    <source>
        <dbReference type="EMBL" id="QDV37357.1"/>
    </source>
</evidence>
<evidence type="ECO:0000259" key="2">
    <source>
        <dbReference type="Pfam" id="PF07587"/>
    </source>
</evidence>
<keyword evidence="4" id="KW-1185">Reference proteome</keyword>
<reference evidence="3 4" key="1">
    <citation type="submission" date="2019-02" db="EMBL/GenBank/DDBJ databases">
        <title>Deep-cultivation of Planctomycetes and their phenomic and genomic characterization uncovers novel biology.</title>
        <authorList>
            <person name="Wiegand S."/>
            <person name="Jogler M."/>
            <person name="Boedeker C."/>
            <person name="Pinto D."/>
            <person name="Vollmers J."/>
            <person name="Rivas-Marin E."/>
            <person name="Kohn T."/>
            <person name="Peeters S.H."/>
            <person name="Heuer A."/>
            <person name="Rast P."/>
            <person name="Oberbeckmann S."/>
            <person name="Bunk B."/>
            <person name="Jeske O."/>
            <person name="Meyerdierks A."/>
            <person name="Storesund J.E."/>
            <person name="Kallscheuer N."/>
            <person name="Luecker S."/>
            <person name="Lage O.M."/>
            <person name="Pohl T."/>
            <person name="Merkel B.J."/>
            <person name="Hornburger P."/>
            <person name="Mueller R.-W."/>
            <person name="Bruemmer F."/>
            <person name="Labrenz M."/>
            <person name="Spormann A.M."/>
            <person name="Op den Camp H."/>
            <person name="Overmann J."/>
            <person name="Amann R."/>
            <person name="Jetten M.S.M."/>
            <person name="Mascher T."/>
            <person name="Medema M.H."/>
            <person name="Devos D.P."/>
            <person name="Kaster A.-K."/>
            <person name="Ovreas L."/>
            <person name="Rohde M."/>
            <person name="Galperin M.Y."/>
            <person name="Jogler C."/>
        </authorList>
    </citation>
    <scope>NUCLEOTIDE SEQUENCE [LARGE SCALE GENOMIC DNA]</scope>
    <source>
        <strain evidence="3 4">ElP</strain>
    </source>
</reference>